<evidence type="ECO:0000313" key="3">
    <source>
        <dbReference type="Proteomes" id="UP000324897"/>
    </source>
</evidence>
<dbReference type="Gramene" id="TVU42479">
    <property type="protein sequence ID" value="TVU42479"/>
    <property type="gene ID" value="EJB05_08888"/>
</dbReference>
<keyword evidence="3" id="KW-1185">Reference proteome</keyword>
<protein>
    <recommendedName>
        <fullName evidence="1">MATH domain-containing protein</fullName>
    </recommendedName>
</protein>
<gene>
    <name evidence="2" type="ORF">EJB05_08888</name>
</gene>
<dbReference type="GO" id="GO:0016567">
    <property type="term" value="P:protein ubiquitination"/>
    <property type="evidence" value="ECO:0007669"/>
    <property type="project" value="InterPro"/>
</dbReference>
<dbReference type="SUPFAM" id="SSF49599">
    <property type="entry name" value="TRAF domain-like"/>
    <property type="match status" value="2"/>
</dbReference>
<organism evidence="2 3">
    <name type="scientific">Eragrostis curvula</name>
    <name type="common">weeping love grass</name>
    <dbReference type="NCBI Taxonomy" id="38414"/>
    <lineage>
        <taxon>Eukaryota</taxon>
        <taxon>Viridiplantae</taxon>
        <taxon>Streptophyta</taxon>
        <taxon>Embryophyta</taxon>
        <taxon>Tracheophyta</taxon>
        <taxon>Spermatophyta</taxon>
        <taxon>Magnoliopsida</taxon>
        <taxon>Liliopsida</taxon>
        <taxon>Poales</taxon>
        <taxon>Poaceae</taxon>
        <taxon>PACMAD clade</taxon>
        <taxon>Chloridoideae</taxon>
        <taxon>Eragrostideae</taxon>
        <taxon>Eragrostidinae</taxon>
        <taxon>Eragrostis</taxon>
    </lineage>
</organism>
<dbReference type="PANTHER" id="PTHR26379:SF474">
    <property type="entry name" value="OS08G0228200 PROTEIN"/>
    <property type="match status" value="1"/>
</dbReference>
<evidence type="ECO:0000313" key="2">
    <source>
        <dbReference type="EMBL" id="TVU42479.1"/>
    </source>
</evidence>
<dbReference type="EMBL" id="RWGY01000005">
    <property type="protein sequence ID" value="TVU42479.1"/>
    <property type="molecule type" value="Genomic_DNA"/>
</dbReference>
<dbReference type="InterPro" id="IPR008974">
    <property type="entry name" value="TRAF-like"/>
</dbReference>
<dbReference type="SUPFAM" id="SSF54001">
    <property type="entry name" value="Cysteine proteinases"/>
    <property type="match status" value="1"/>
</dbReference>
<feature type="domain" description="MATH" evidence="1">
    <location>
        <begin position="18"/>
        <end position="73"/>
    </location>
</feature>
<feature type="non-terminal residue" evidence="2">
    <location>
        <position position="1"/>
    </location>
</feature>
<dbReference type="Gene3D" id="2.60.210.10">
    <property type="entry name" value="Apoptosis, Tumor Necrosis Factor Receptor Associated Protein 2, Chain A"/>
    <property type="match status" value="2"/>
</dbReference>
<evidence type="ECO:0000259" key="1">
    <source>
        <dbReference type="PROSITE" id="PS50144"/>
    </source>
</evidence>
<accession>A0A5J9W231</accession>
<dbReference type="Proteomes" id="UP000324897">
    <property type="component" value="Unassembled WGS sequence"/>
</dbReference>
<dbReference type="OrthoDB" id="695123at2759"/>
<dbReference type="InterPro" id="IPR045005">
    <property type="entry name" value="BPM1-6"/>
</dbReference>
<dbReference type="Pfam" id="PF22486">
    <property type="entry name" value="MATH_2"/>
    <property type="match status" value="2"/>
</dbReference>
<dbReference type="Gene3D" id="3.40.395.10">
    <property type="entry name" value="Adenoviral Proteinase, Chain A"/>
    <property type="match status" value="1"/>
</dbReference>
<comment type="caution">
    <text evidence="2">The sequence shown here is derived from an EMBL/GenBank/DDBJ whole genome shotgun (WGS) entry which is preliminary data.</text>
</comment>
<dbReference type="PANTHER" id="PTHR26379">
    <property type="entry name" value="BTB/POZ AND MATH DOMAIN-CONTAINING PROTEIN 1"/>
    <property type="match status" value="1"/>
</dbReference>
<reference evidence="2 3" key="1">
    <citation type="journal article" date="2019" name="Sci. Rep.">
        <title>A high-quality genome of Eragrostis curvula grass provides insights into Poaceae evolution and supports new strategies to enhance forage quality.</title>
        <authorList>
            <person name="Carballo J."/>
            <person name="Santos B.A.C.M."/>
            <person name="Zappacosta D."/>
            <person name="Garbus I."/>
            <person name="Selva J.P."/>
            <person name="Gallo C.A."/>
            <person name="Diaz A."/>
            <person name="Albertini E."/>
            <person name="Caccamo M."/>
            <person name="Echenique V."/>
        </authorList>
    </citation>
    <scope>NUCLEOTIDE SEQUENCE [LARGE SCALE GENOMIC DNA]</scope>
    <source>
        <strain evidence="3">cv. Victoria</strain>
        <tissue evidence="2">Leaf</tissue>
    </source>
</reference>
<dbReference type="InterPro" id="IPR002083">
    <property type="entry name" value="MATH/TRAF_dom"/>
</dbReference>
<dbReference type="InterPro" id="IPR038765">
    <property type="entry name" value="Papain-like_cys_pep_sf"/>
</dbReference>
<dbReference type="PROSITE" id="PS50144">
    <property type="entry name" value="MATH"/>
    <property type="match status" value="2"/>
</dbReference>
<dbReference type="AlphaFoldDB" id="A0A5J9W231"/>
<feature type="domain" description="MATH" evidence="1">
    <location>
        <begin position="113"/>
        <end position="245"/>
    </location>
</feature>
<name>A0A5J9W231_9POAL</name>
<dbReference type="CDD" id="cd00121">
    <property type="entry name" value="MATH"/>
    <property type="match status" value="2"/>
</dbReference>
<proteinExistence type="predicted"/>
<sequence length="494" mass="55727">MASNIKTVSTCHPPEMVQGTHVFDVLGYSKHRGLGAQYFIRSGVFTVAGHEWCLRLYPEWADNFDFVSVYLRLLHTDAKIIIDFRLRCFDLSCIFVPISCFIMSAEKSPQTPSGEHVFEVTDYSLHRCLDAGLSVRSSTFNVGGYAWSISFHPSGDAQVEDSSDYVAVSLELMTKGALVEVSYDMALVDMTTGMRWFGAKSEKAELDTRCADSFCRWCLSRFQRRDELETSPYLHDDRVVIECTLTAIKGSEVPEVPATAEIVVPPLFGLLKKRKNEQVSETVASVNAPRRLRKQLREYLTNNIFAPDKFDDMLEYTIQENAAIHYFQKLCSGKEKPADLNGCAPRVLAAILYIQSLCSSKETEGKVVFKSQRGSITASAMRCLTLPSVIDGSDKYLESAIKIDLIVATNRSIAAFIKISVELFMNMIRCSCGLYVMKYMEYWDGTKMRPNFTQGEIHIFRKKLLAELLFSDFNEVTEAKKEVGKIMKLLTGQH</sequence>